<dbReference type="InterPro" id="IPR038607">
    <property type="entry name" value="PhoD-like_sf"/>
</dbReference>
<dbReference type="PANTHER" id="PTHR43606:SF7">
    <property type="entry name" value="PHOSPHATASE, PUTATIVE (AFU_ORTHOLOGUE AFUA_6G08710)-RELATED"/>
    <property type="match status" value="1"/>
</dbReference>
<dbReference type="SUPFAM" id="SSF56300">
    <property type="entry name" value="Metallo-dependent phosphatases"/>
    <property type="match status" value="1"/>
</dbReference>
<feature type="domain" description="PhoD-like phosphatase metallophosphatase" evidence="1">
    <location>
        <begin position="17"/>
        <end position="215"/>
    </location>
</feature>
<evidence type="ECO:0000313" key="3">
    <source>
        <dbReference type="Proteomes" id="UP001203297"/>
    </source>
</evidence>
<dbReference type="Proteomes" id="UP001203297">
    <property type="component" value="Unassembled WGS sequence"/>
</dbReference>
<sequence length="286" mass="31979">MNDCAHILLVLISDFQDDHEVVDNSWKAGTADSNNTAAGCSFSPSQACLTDRELAVVRAYHEWMPIRQVDVDDKLRIWRNFQIGKLLDLTILDTREFDFQSELLPFNAIQEIMITTIQMRVDASPLKINSLTVMQDSVEGVSSSTKLIPTAGFFNTLSESKQRGAVRRVIGSKRMVLSIWDAWDGYRASRTRILDHIERNKTDNTIILSSDSHANCPLSPTSPGITPETANAISRVLVANNIDLQWSEESFRGFFLLNINPSTLTTMNNEYVANTSSTAPLIKSHT</sequence>
<evidence type="ECO:0000313" key="2">
    <source>
        <dbReference type="EMBL" id="KAI0306498.1"/>
    </source>
</evidence>
<name>A0AAD4MAE0_9AGAM</name>
<keyword evidence="3" id="KW-1185">Reference proteome</keyword>
<proteinExistence type="predicted"/>
<dbReference type="EMBL" id="WTXG01000003">
    <property type="protein sequence ID" value="KAI0306498.1"/>
    <property type="molecule type" value="Genomic_DNA"/>
</dbReference>
<gene>
    <name evidence="2" type="ORF">B0F90DRAFT_1814387</name>
</gene>
<accession>A0AAD4MAE0</accession>
<dbReference type="InterPro" id="IPR029052">
    <property type="entry name" value="Metallo-depent_PP-like"/>
</dbReference>
<comment type="caution">
    <text evidence="2">The sequence shown here is derived from an EMBL/GenBank/DDBJ whole genome shotgun (WGS) entry which is preliminary data.</text>
</comment>
<protein>
    <submittedName>
        <fullName evidence="2">PhoD-like phosphatase-domain-containing protein</fullName>
    </submittedName>
</protein>
<dbReference type="PANTHER" id="PTHR43606">
    <property type="entry name" value="PHOSPHATASE, PUTATIVE (AFU_ORTHOLOGUE AFUA_6G08710)-RELATED"/>
    <property type="match status" value="1"/>
</dbReference>
<dbReference type="InterPro" id="IPR052900">
    <property type="entry name" value="Phospholipid_Metab_Enz"/>
</dbReference>
<organism evidence="2 3">
    <name type="scientific">Multifurca ochricompacta</name>
    <dbReference type="NCBI Taxonomy" id="376703"/>
    <lineage>
        <taxon>Eukaryota</taxon>
        <taxon>Fungi</taxon>
        <taxon>Dikarya</taxon>
        <taxon>Basidiomycota</taxon>
        <taxon>Agaricomycotina</taxon>
        <taxon>Agaricomycetes</taxon>
        <taxon>Russulales</taxon>
        <taxon>Russulaceae</taxon>
        <taxon>Multifurca</taxon>
    </lineage>
</organism>
<dbReference type="Gene3D" id="3.60.21.70">
    <property type="entry name" value="PhoD-like phosphatase"/>
    <property type="match status" value="1"/>
</dbReference>
<reference evidence="2" key="1">
    <citation type="journal article" date="2022" name="New Phytol.">
        <title>Evolutionary transition to the ectomycorrhizal habit in the genomes of a hyperdiverse lineage of mushroom-forming fungi.</title>
        <authorList>
            <person name="Looney B."/>
            <person name="Miyauchi S."/>
            <person name="Morin E."/>
            <person name="Drula E."/>
            <person name="Courty P.E."/>
            <person name="Kohler A."/>
            <person name="Kuo A."/>
            <person name="LaButti K."/>
            <person name="Pangilinan J."/>
            <person name="Lipzen A."/>
            <person name="Riley R."/>
            <person name="Andreopoulos W."/>
            <person name="He G."/>
            <person name="Johnson J."/>
            <person name="Nolan M."/>
            <person name="Tritt A."/>
            <person name="Barry K.W."/>
            <person name="Grigoriev I.V."/>
            <person name="Nagy L.G."/>
            <person name="Hibbett D."/>
            <person name="Henrissat B."/>
            <person name="Matheny P.B."/>
            <person name="Labbe J."/>
            <person name="Martin F.M."/>
        </authorList>
    </citation>
    <scope>NUCLEOTIDE SEQUENCE</scope>
    <source>
        <strain evidence="2">BPL690</strain>
    </source>
</reference>
<evidence type="ECO:0000259" key="1">
    <source>
        <dbReference type="Pfam" id="PF09423"/>
    </source>
</evidence>
<dbReference type="AlphaFoldDB" id="A0AAD4MAE0"/>
<dbReference type="InterPro" id="IPR018946">
    <property type="entry name" value="PhoD-like_MPP"/>
</dbReference>
<dbReference type="Pfam" id="PF09423">
    <property type="entry name" value="PhoD"/>
    <property type="match status" value="1"/>
</dbReference>